<evidence type="ECO:0000313" key="2">
    <source>
        <dbReference type="Proteomes" id="UP000315759"/>
    </source>
</evidence>
<organism evidence="1 2">
    <name type="scientific">Mycolicibacterium hodleri</name>
    <dbReference type="NCBI Taxonomy" id="49897"/>
    <lineage>
        <taxon>Bacteria</taxon>
        <taxon>Bacillati</taxon>
        <taxon>Actinomycetota</taxon>
        <taxon>Actinomycetes</taxon>
        <taxon>Mycobacteriales</taxon>
        <taxon>Mycobacteriaceae</taxon>
        <taxon>Mycolicibacterium</taxon>
    </lineage>
</organism>
<sequence>MKLVVPRLRQRDGVTCGPTVAVMAGALLDPGYRANLADPRWSDVEQGRVHAAANRIWPRALGTTPWGMAKVVSLHTAAHRVRYGWRLARPGDELADVERAVRARWPVAMLIGNAIPRHWVLLVGCDGAAFDCYEPSSGEVRRVPMAAIPGVQLQVLGFPRPFAFVLPCSNI</sequence>
<comment type="caution">
    <text evidence="1">The sequence shown here is derived from an EMBL/GenBank/DDBJ whole genome shotgun (WGS) entry which is preliminary data.</text>
</comment>
<evidence type="ECO:0000313" key="1">
    <source>
        <dbReference type="EMBL" id="TQR84513.1"/>
    </source>
</evidence>
<reference evidence="1 2" key="1">
    <citation type="submission" date="2018-10" db="EMBL/GenBank/DDBJ databases">
        <title>Draft genome of Mycobacterium hodleri strain B.</title>
        <authorList>
            <person name="Amande T.J."/>
            <person name="Mcgenity T.J."/>
        </authorList>
    </citation>
    <scope>NUCLEOTIDE SEQUENCE [LARGE SCALE GENOMIC DNA]</scope>
    <source>
        <strain evidence="1 2">B</strain>
    </source>
</reference>
<dbReference type="AlphaFoldDB" id="A0A544VX02"/>
<protein>
    <recommendedName>
        <fullName evidence="3">Peptidase C39-like domain-containing protein</fullName>
    </recommendedName>
</protein>
<accession>A0A544VX02</accession>
<name>A0A544VX02_9MYCO</name>
<evidence type="ECO:0008006" key="3">
    <source>
        <dbReference type="Google" id="ProtNLM"/>
    </source>
</evidence>
<dbReference type="EMBL" id="VIFX01000030">
    <property type="protein sequence ID" value="TQR84513.1"/>
    <property type="molecule type" value="Genomic_DNA"/>
</dbReference>
<proteinExistence type="predicted"/>
<dbReference type="Proteomes" id="UP000315759">
    <property type="component" value="Unassembled WGS sequence"/>
</dbReference>
<gene>
    <name evidence="1" type="ORF">D8S82_21755</name>
</gene>
<dbReference type="RefSeq" id="WP_142554088.1">
    <property type="nucleotide sequence ID" value="NZ_VIFX01000030.1"/>
</dbReference>
<keyword evidence="2" id="KW-1185">Reference proteome</keyword>